<accession>A0A444VM70</accession>
<evidence type="ECO:0000256" key="4">
    <source>
        <dbReference type="ARBA" id="ARBA00022692"/>
    </source>
</evidence>
<evidence type="ECO:0000256" key="5">
    <source>
        <dbReference type="ARBA" id="ARBA00022729"/>
    </source>
</evidence>
<dbReference type="SUPFAM" id="SSF56935">
    <property type="entry name" value="Porins"/>
    <property type="match status" value="1"/>
</dbReference>
<dbReference type="Gene3D" id="2.170.130.10">
    <property type="entry name" value="TonB-dependent receptor, plug domain"/>
    <property type="match status" value="1"/>
</dbReference>
<comment type="similarity">
    <text evidence="8">Belongs to the TonB-dependent receptor family.</text>
</comment>
<dbReference type="InterPro" id="IPR012910">
    <property type="entry name" value="Plug_dom"/>
</dbReference>
<evidence type="ECO:0000256" key="8">
    <source>
        <dbReference type="PROSITE-ProRule" id="PRU01360"/>
    </source>
</evidence>
<dbReference type="GO" id="GO:0044718">
    <property type="term" value="P:siderophore transmembrane transport"/>
    <property type="evidence" value="ECO:0007669"/>
    <property type="project" value="TreeGrafter"/>
</dbReference>
<dbReference type="PROSITE" id="PS52016">
    <property type="entry name" value="TONB_DEPENDENT_REC_3"/>
    <property type="match status" value="1"/>
</dbReference>
<keyword evidence="12" id="KW-0675">Receptor</keyword>
<keyword evidence="7 8" id="KW-0998">Cell outer membrane</keyword>
<name>A0A444VM70_9FLAO</name>
<comment type="caution">
    <text evidence="12">The sequence shown here is derived from an EMBL/GenBank/DDBJ whole genome shotgun (WGS) entry which is preliminary data.</text>
</comment>
<comment type="subcellular location">
    <subcellularLocation>
        <location evidence="1 8">Cell outer membrane</location>
        <topology evidence="1 8">Multi-pass membrane protein</topology>
    </subcellularLocation>
</comment>
<dbReference type="EMBL" id="JJMP01000003">
    <property type="protein sequence ID" value="RYC51829.1"/>
    <property type="molecule type" value="Genomic_DNA"/>
</dbReference>
<dbReference type="InterPro" id="IPR039426">
    <property type="entry name" value="TonB-dep_rcpt-like"/>
</dbReference>
<dbReference type="PANTHER" id="PTHR30069">
    <property type="entry name" value="TONB-DEPENDENT OUTER MEMBRANE RECEPTOR"/>
    <property type="match status" value="1"/>
</dbReference>
<evidence type="ECO:0000256" key="9">
    <source>
        <dbReference type="SAM" id="SignalP"/>
    </source>
</evidence>
<dbReference type="PANTHER" id="PTHR30069:SF29">
    <property type="entry name" value="HEMOGLOBIN AND HEMOGLOBIN-HAPTOGLOBIN-BINDING PROTEIN 1-RELATED"/>
    <property type="match status" value="1"/>
</dbReference>
<gene>
    <name evidence="12" type="ORF">DN53_08035</name>
</gene>
<evidence type="ECO:0000256" key="1">
    <source>
        <dbReference type="ARBA" id="ARBA00004571"/>
    </source>
</evidence>
<organism evidence="12 13">
    <name type="scientific">Flagellimonas olearia</name>
    <dbReference type="NCBI Taxonomy" id="552546"/>
    <lineage>
        <taxon>Bacteria</taxon>
        <taxon>Pseudomonadati</taxon>
        <taxon>Bacteroidota</taxon>
        <taxon>Flavobacteriia</taxon>
        <taxon>Flavobacteriales</taxon>
        <taxon>Flavobacteriaceae</taxon>
        <taxon>Flagellimonas</taxon>
    </lineage>
</organism>
<dbReference type="Pfam" id="PF07715">
    <property type="entry name" value="Plug"/>
    <property type="match status" value="1"/>
</dbReference>
<keyword evidence="13" id="KW-1185">Reference proteome</keyword>
<dbReference type="Gene3D" id="2.40.170.20">
    <property type="entry name" value="TonB-dependent receptor, beta-barrel domain"/>
    <property type="match status" value="1"/>
</dbReference>
<feature type="domain" description="TonB-dependent receptor plug" evidence="10">
    <location>
        <begin position="55"/>
        <end position="159"/>
    </location>
</feature>
<evidence type="ECO:0000259" key="10">
    <source>
        <dbReference type="Pfam" id="PF07715"/>
    </source>
</evidence>
<dbReference type="InterPro" id="IPR036942">
    <property type="entry name" value="Beta-barrel_TonB_sf"/>
</dbReference>
<keyword evidence="6 8" id="KW-0472">Membrane</keyword>
<keyword evidence="2 8" id="KW-0813">Transport</keyword>
<feature type="chain" id="PRO_5019568597" evidence="9">
    <location>
        <begin position="23"/>
        <end position="713"/>
    </location>
</feature>
<dbReference type="RefSeq" id="WP_129653395.1">
    <property type="nucleotide sequence ID" value="NZ_ML142908.1"/>
</dbReference>
<keyword evidence="4 8" id="KW-0812">Transmembrane</keyword>
<reference evidence="12 13" key="1">
    <citation type="submission" date="2014-04" db="EMBL/GenBank/DDBJ databases">
        <title>Whole genome of Muricauda olearia.</title>
        <authorList>
            <person name="Zhang X.-H."/>
            <person name="Tang K."/>
        </authorList>
    </citation>
    <scope>NUCLEOTIDE SEQUENCE [LARGE SCALE GENOMIC DNA]</scope>
    <source>
        <strain evidence="12 13">Th120</strain>
    </source>
</reference>
<proteinExistence type="inferred from homology"/>
<evidence type="ECO:0000256" key="2">
    <source>
        <dbReference type="ARBA" id="ARBA00022448"/>
    </source>
</evidence>
<feature type="domain" description="Outer membrane protein beta-barrel" evidence="11">
    <location>
        <begin position="446"/>
        <end position="687"/>
    </location>
</feature>
<dbReference type="GO" id="GO:0015344">
    <property type="term" value="F:siderophore uptake transmembrane transporter activity"/>
    <property type="evidence" value="ECO:0007669"/>
    <property type="project" value="TreeGrafter"/>
</dbReference>
<keyword evidence="5 9" id="KW-0732">Signal</keyword>
<dbReference type="AlphaFoldDB" id="A0A444VM70"/>
<evidence type="ECO:0000256" key="7">
    <source>
        <dbReference type="ARBA" id="ARBA00023237"/>
    </source>
</evidence>
<dbReference type="Pfam" id="PF14905">
    <property type="entry name" value="OMP_b-brl_3"/>
    <property type="match status" value="1"/>
</dbReference>
<sequence>MSLNKNKLFIYFSFFFSVGILAQEPASVEKDSMAMQNLNEVVVTGQINKQSVDKSVFEVKVIPRETLDRLAGNTLADVLNQSLNISIQPNPSSGKSSVELFGLDGQYFKILVDNIPLINDEGLGNNTDLTQINLDDIEQVEIVEGSMGVQYGSNAVSGIINIITRKDSDYQWEITPYVQEETIGNEYGFFDQGRHIQSLKVGHRFSDQWYVNGNVTHNDFTGHQNNREGEFHALNDGRRGYEWLPKLQYSGKGLVSYTRDNFRSFYRMEYFNEQVDRYDSVVRENFNPSTQTSNPTASDDIFTSRRFFNHLNVAGQLFQKVNYDISASYQQQKRDVEQFTYRINSREKFDVESQEYESRKGFYSRGTFSNFFTSEKTSLQLGYELSNINGYSSSAAIAFSGNNIARRLESYDAFATAEFTLGERFSFRPGTRAMFSSQFKTQMAHSLSAKYAFDNGYQLRAVVGTSPRNPNFDELFTYFVDVNHDVQGNSNLEPERGVSTFLHLKKNFFQKDLKWRLSSKISAWYLTVDDRIELTIVNETPLAFQYNNIDEYRNWGTSFTNKLVHGDFQFDLGLSLSGESKVLNSEDSFNDDYLYALQVSSNVGYQIPKINTTFSLFFKYNGPEYQFVLDPEQDDPTFMRSKREGYGWMDASIKKTFMEDKLQLTLGARNLLDITRINTSSMSGGGTHATANTGLLLGYGRSYFVKLLYNLKI</sequence>
<evidence type="ECO:0000256" key="3">
    <source>
        <dbReference type="ARBA" id="ARBA00022452"/>
    </source>
</evidence>
<evidence type="ECO:0000313" key="13">
    <source>
        <dbReference type="Proteomes" id="UP000290261"/>
    </source>
</evidence>
<protein>
    <submittedName>
        <fullName evidence="12">TonB-dependent receptor</fullName>
    </submittedName>
</protein>
<evidence type="ECO:0000256" key="6">
    <source>
        <dbReference type="ARBA" id="ARBA00023136"/>
    </source>
</evidence>
<evidence type="ECO:0000313" key="12">
    <source>
        <dbReference type="EMBL" id="RYC51829.1"/>
    </source>
</evidence>
<keyword evidence="3 8" id="KW-1134">Transmembrane beta strand</keyword>
<feature type="signal peptide" evidence="9">
    <location>
        <begin position="1"/>
        <end position="22"/>
    </location>
</feature>
<dbReference type="GO" id="GO:0009279">
    <property type="term" value="C:cell outer membrane"/>
    <property type="evidence" value="ECO:0007669"/>
    <property type="project" value="UniProtKB-SubCell"/>
</dbReference>
<dbReference type="InterPro" id="IPR041700">
    <property type="entry name" value="OMP_b-brl_3"/>
</dbReference>
<dbReference type="InterPro" id="IPR037066">
    <property type="entry name" value="Plug_dom_sf"/>
</dbReference>
<dbReference type="Proteomes" id="UP000290261">
    <property type="component" value="Unassembled WGS sequence"/>
</dbReference>
<evidence type="ECO:0000259" key="11">
    <source>
        <dbReference type="Pfam" id="PF14905"/>
    </source>
</evidence>